<dbReference type="AlphaFoldDB" id="A0A2N1JB45"/>
<evidence type="ECO:0000313" key="3">
    <source>
        <dbReference type="Proteomes" id="UP000232875"/>
    </source>
</evidence>
<dbReference type="CDD" id="cd22211">
    <property type="entry name" value="HkD_SF"/>
    <property type="match status" value="1"/>
</dbReference>
<organism evidence="2 3">
    <name type="scientific">Malassezia vespertilionis</name>
    <dbReference type="NCBI Taxonomy" id="2020962"/>
    <lineage>
        <taxon>Eukaryota</taxon>
        <taxon>Fungi</taxon>
        <taxon>Dikarya</taxon>
        <taxon>Basidiomycota</taxon>
        <taxon>Ustilaginomycotina</taxon>
        <taxon>Malasseziomycetes</taxon>
        <taxon>Malasseziales</taxon>
        <taxon>Malasseziaceae</taxon>
        <taxon>Malassezia</taxon>
    </lineage>
</organism>
<evidence type="ECO:0000256" key="1">
    <source>
        <dbReference type="SAM" id="Coils"/>
    </source>
</evidence>
<dbReference type="Gene3D" id="1.10.418.10">
    <property type="entry name" value="Calponin-like domain"/>
    <property type="match status" value="1"/>
</dbReference>
<keyword evidence="3" id="KW-1185">Reference proteome</keyword>
<reference evidence="2 3" key="1">
    <citation type="submission" date="2017-10" db="EMBL/GenBank/DDBJ databases">
        <title>A novel species of cold-tolerant Malassezia isolated from bats.</title>
        <authorList>
            <person name="Lorch J.M."/>
            <person name="Palmer J.M."/>
            <person name="Vanderwolf K.J."/>
            <person name="Schmidt K.Z."/>
            <person name="Verant M.L."/>
            <person name="Weller T.J."/>
            <person name="Blehert D.S."/>
        </authorList>
    </citation>
    <scope>NUCLEOTIDE SEQUENCE [LARGE SCALE GENOMIC DNA]</scope>
    <source>
        <strain evidence="2 3">NWHC:44797-103</strain>
    </source>
</reference>
<name>A0A2N1JB45_9BASI</name>
<keyword evidence="1" id="KW-0175">Coiled coil</keyword>
<protein>
    <recommendedName>
        <fullName evidence="4">HOOK N-terminal domain-containing protein</fullName>
    </recommendedName>
</protein>
<dbReference type="Proteomes" id="UP000232875">
    <property type="component" value="Unassembled WGS sequence"/>
</dbReference>
<dbReference type="STRING" id="2020962.A0A2N1JB45"/>
<dbReference type="EMBL" id="KZ454991">
    <property type="protein sequence ID" value="PKI83769.1"/>
    <property type="molecule type" value="Genomic_DNA"/>
</dbReference>
<feature type="coiled-coil region" evidence="1">
    <location>
        <begin position="320"/>
        <end position="347"/>
    </location>
</feature>
<gene>
    <name evidence="2" type="ORF">MVES_002577</name>
</gene>
<proteinExistence type="predicted"/>
<dbReference type="OrthoDB" id="49395at2759"/>
<accession>A0A2N1JB45</accession>
<dbReference type="SUPFAM" id="SSF116907">
    <property type="entry name" value="Hook domain"/>
    <property type="match status" value="1"/>
</dbReference>
<evidence type="ECO:0000313" key="2">
    <source>
        <dbReference type="EMBL" id="PKI83769.1"/>
    </source>
</evidence>
<evidence type="ECO:0008006" key="4">
    <source>
        <dbReference type="Google" id="ProtNLM"/>
    </source>
</evidence>
<sequence length="437" mass="49316">MHDATETRGCEDREQLAAFRAWVDKVGKRRVNTIEDLCDGAALFELLSAAAPEHFHTPKRVSLDALHRTCVRYYRDELGSEVPPINAKAASRKASYSAPDLAQLLRLVLGVIVKSEQSDAQIKAMQELEYAHQMILKQTIESVLAWLDTSSPAGENVPHDPDALAAVRRALAKSNEKVSRTQDQLTSAEALVQQLDSEKQEARECGQLRAQLDIYQRDAVQEPALEKEQTHREPLQRQLAALQEENTRLAATAENMHITPRADDFLLRDLEEQVERHAQENEAWEQRYTALDREHKSRKVQLDSIAQQMQKLDVNDETSLDAVLAEITAMRNNAKSKEKEAQTLLRRLGKKLGANASKPPKELKPILDLLAESFQLEDVVIQRVHDCWSEANKRHAQSTAPSMQPDARVEALQRERDALKQEQRLIAVYTEIGAGTK</sequence>
<feature type="coiled-coil region" evidence="1">
    <location>
        <begin position="164"/>
        <end position="294"/>
    </location>
</feature>
<dbReference type="InterPro" id="IPR036872">
    <property type="entry name" value="CH_dom_sf"/>
</dbReference>